<dbReference type="EMBL" id="BJLJ01000037">
    <property type="protein sequence ID" value="GEA69820.1"/>
    <property type="molecule type" value="Genomic_DNA"/>
</dbReference>
<evidence type="ECO:0000313" key="2">
    <source>
        <dbReference type="Proteomes" id="UP000317717"/>
    </source>
</evidence>
<organism evidence="1 2">
    <name type="scientific">Acinetobacter pittii</name>
    <name type="common">Acinetobacter genomosp. 3</name>
    <dbReference type="NCBI Taxonomy" id="48296"/>
    <lineage>
        <taxon>Bacteria</taxon>
        <taxon>Pseudomonadati</taxon>
        <taxon>Pseudomonadota</taxon>
        <taxon>Gammaproteobacteria</taxon>
        <taxon>Moraxellales</taxon>
        <taxon>Moraxellaceae</taxon>
        <taxon>Acinetobacter</taxon>
        <taxon>Acinetobacter calcoaceticus/baumannii complex</taxon>
    </lineage>
</organism>
<gene>
    <name evidence="1" type="ORF">PA3_39780</name>
</gene>
<reference evidence="1 2" key="1">
    <citation type="submission" date="2019-06" db="EMBL/GenBank/DDBJ databases">
        <title>Whole genome shotgun sequence of Acinetobacter pittii NBRC 110514.</title>
        <authorList>
            <person name="Hosoyama A."/>
            <person name="Uohara A."/>
            <person name="Ohji S."/>
            <person name="Ichikawa N."/>
        </authorList>
    </citation>
    <scope>NUCLEOTIDE SEQUENCE [LARGE SCALE GENOMIC DNA]</scope>
    <source>
        <strain evidence="1 2">NBRC 110514</strain>
    </source>
</reference>
<evidence type="ECO:0000313" key="1">
    <source>
        <dbReference type="EMBL" id="GEA69820.1"/>
    </source>
</evidence>
<dbReference type="AlphaFoldDB" id="A0A4Y3JGL2"/>
<sequence>MSLAISEFPEWLYARAYIDISSNYPDICPQEMGIKVGCWGIEKSGKIEILSIF</sequence>
<comment type="caution">
    <text evidence="1">The sequence shown here is derived from an EMBL/GenBank/DDBJ whole genome shotgun (WGS) entry which is preliminary data.</text>
</comment>
<name>A0A4Y3JGL2_ACIPI</name>
<dbReference type="Proteomes" id="UP000317717">
    <property type="component" value="Unassembled WGS sequence"/>
</dbReference>
<protein>
    <submittedName>
        <fullName evidence="1">Uncharacterized protein</fullName>
    </submittedName>
</protein>
<accession>A0A4Y3JGL2</accession>
<proteinExistence type="predicted"/>